<evidence type="ECO:0000256" key="9">
    <source>
        <dbReference type="ARBA" id="ARBA00023136"/>
    </source>
</evidence>
<feature type="signal peptide" evidence="13">
    <location>
        <begin position="1"/>
        <end position="21"/>
    </location>
</feature>
<organism evidence="16 17">
    <name type="scientific">Edaphosphingomonas laterariae</name>
    <dbReference type="NCBI Taxonomy" id="861865"/>
    <lineage>
        <taxon>Bacteria</taxon>
        <taxon>Pseudomonadati</taxon>
        <taxon>Pseudomonadota</taxon>
        <taxon>Alphaproteobacteria</taxon>
        <taxon>Sphingomonadales</taxon>
        <taxon>Rhizorhabdaceae</taxon>
        <taxon>Edaphosphingomonas</taxon>
    </lineage>
</organism>
<evidence type="ECO:0000256" key="7">
    <source>
        <dbReference type="ARBA" id="ARBA00023065"/>
    </source>
</evidence>
<dbReference type="PANTHER" id="PTHR32552:SF81">
    <property type="entry name" value="TONB-DEPENDENT OUTER MEMBRANE RECEPTOR"/>
    <property type="match status" value="1"/>
</dbReference>
<evidence type="ECO:0000256" key="1">
    <source>
        <dbReference type="ARBA" id="ARBA00004571"/>
    </source>
</evidence>
<comment type="similarity">
    <text evidence="11 12">Belongs to the TonB-dependent receptor family.</text>
</comment>
<dbReference type="CDD" id="cd01347">
    <property type="entry name" value="ligand_gated_channel"/>
    <property type="match status" value="1"/>
</dbReference>
<keyword evidence="3 11" id="KW-1134">Transmembrane beta strand</keyword>
<feature type="domain" description="TonB-dependent receptor plug" evidence="15">
    <location>
        <begin position="51"/>
        <end position="160"/>
    </location>
</feature>
<evidence type="ECO:0000256" key="13">
    <source>
        <dbReference type="SAM" id="SignalP"/>
    </source>
</evidence>
<keyword evidence="7" id="KW-0406">Ion transport</keyword>
<keyword evidence="2 11" id="KW-0813">Transport</keyword>
<feature type="domain" description="TonB-dependent receptor-like beta-barrel" evidence="14">
    <location>
        <begin position="265"/>
        <end position="697"/>
    </location>
</feature>
<gene>
    <name evidence="16" type="ORF">SAMN06295912_101108</name>
</gene>
<dbReference type="PROSITE" id="PS52016">
    <property type="entry name" value="TONB_DEPENDENT_REC_3"/>
    <property type="match status" value="1"/>
</dbReference>
<evidence type="ECO:0000256" key="12">
    <source>
        <dbReference type="RuleBase" id="RU003357"/>
    </source>
</evidence>
<dbReference type="EMBL" id="FZOS01000001">
    <property type="protein sequence ID" value="SNS06322.1"/>
    <property type="molecule type" value="Genomic_DNA"/>
</dbReference>
<evidence type="ECO:0000313" key="17">
    <source>
        <dbReference type="Proteomes" id="UP000198281"/>
    </source>
</evidence>
<dbReference type="InterPro" id="IPR039426">
    <property type="entry name" value="TonB-dep_rcpt-like"/>
</dbReference>
<sequence>MRKKLMAAALAGTACHAPLYAQNLEATASGATTATGIEEIVVTAQKREQNLQDVPIAISALSPAFLEKRQITSVADLSGLAPNLKVDTAGGNRTSSIIAIRGGVQGNPQIYFEPSVGMYMDGVYIAKAQGSLFDVADIERIEVLRGPQGTLYGRNAIAGALNIVTRKPTGEFGGKIEASYGNFDYRRLRGSVDLPRLGIFSAKLSGQIAKRDGFYRVTGNAFTDEAQTLDSQSGMVQLRAEPFDALTLDYVFDISVNDQQASAAQAVSGTGSLAPYVEPRKRLREVSFNSPNFEYAKNWGHALTAALDLGDIGMLKSITALRKQTYRDTLDLDGTPISMGVSSRDSDYKQFSQELQLTGQTGDLNYVIGAYYFDDDGFVLNPQSFFSGLSNTDSRFGFTTKAYAAYAQVDYKITDALTLTGGLRYTHEKKTVERYLARLTAAGRVVVVDLPEGVTPPAKFEKMSPTATLAYEFNPNLNVYARYAQGYRSGGFNATASSTIDVQRIFKPQVQDTYELGLKSRLLDNKLQLNIAAFQNDVSDLQLSVFVPGISASSILVNAGKARVRGLEIEAVARPSDALTVQAGIGYLDSKYLQYLDGGIDVADNRAFPHAPKYTVSTNVDWRVLQGDFGKLNLIVDLNFMSSYYVSPSPLVPTLPTQTPASKTQSPGRTTLDTRLVLSEMPIGSTTGTLSLWGRNLLNEDNPNFFIDYGASFQRLITAYFPDPRTYGVTLGLKF</sequence>
<proteinExistence type="inferred from homology"/>
<dbReference type="PROSITE" id="PS51257">
    <property type="entry name" value="PROKAR_LIPOPROTEIN"/>
    <property type="match status" value="1"/>
</dbReference>
<dbReference type="RefSeq" id="WP_089217650.1">
    <property type="nucleotide sequence ID" value="NZ_FZOS01000001.1"/>
</dbReference>
<keyword evidence="6" id="KW-0408">Iron</keyword>
<keyword evidence="9 11" id="KW-0472">Membrane</keyword>
<keyword evidence="5 11" id="KW-0812">Transmembrane</keyword>
<keyword evidence="10 11" id="KW-0998">Cell outer membrane</keyword>
<dbReference type="PANTHER" id="PTHR32552">
    <property type="entry name" value="FERRICHROME IRON RECEPTOR-RELATED"/>
    <property type="match status" value="1"/>
</dbReference>
<evidence type="ECO:0000256" key="10">
    <source>
        <dbReference type="ARBA" id="ARBA00023237"/>
    </source>
</evidence>
<keyword evidence="13" id="KW-0732">Signal</keyword>
<accession>A0A239BFE1</accession>
<evidence type="ECO:0000256" key="4">
    <source>
        <dbReference type="ARBA" id="ARBA00022496"/>
    </source>
</evidence>
<reference evidence="17" key="1">
    <citation type="submission" date="2017-06" db="EMBL/GenBank/DDBJ databases">
        <authorList>
            <person name="Varghese N."/>
            <person name="Submissions S."/>
        </authorList>
    </citation>
    <scope>NUCLEOTIDE SEQUENCE [LARGE SCALE GENOMIC DNA]</scope>
    <source>
        <strain evidence="17">LNB2</strain>
    </source>
</reference>
<dbReference type="InterPro" id="IPR012910">
    <property type="entry name" value="Plug_dom"/>
</dbReference>
<keyword evidence="4" id="KW-0410">Iron transport</keyword>
<evidence type="ECO:0000259" key="14">
    <source>
        <dbReference type="Pfam" id="PF00593"/>
    </source>
</evidence>
<dbReference type="Pfam" id="PF07715">
    <property type="entry name" value="Plug"/>
    <property type="match status" value="1"/>
</dbReference>
<evidence type="ECO:0000256" key="11">
    <source>
        <dbReference type="PROSITE-ProRule" id="PRU01360"/>
    </source>
</evidence>
<evidence type="ECO:0000259" key="15">
    <source>
        <dbReference type="Pfam" id="PF07715"/>
    </source>
</evidence>
<dbReference type="SUPFAM" id="SSF56935">
    <property type="entry name" value="Porins"/>
    <property type="match status" value="1"/>
</dbReference>
<dbReference type="Pfam" id="PF00593">
    <property type="entry name" value="TonB_dep_Rec_b-barrel"/>
    <property type="match status" value="1"/>
</dbReference>
<evidence type="ECO:0000256" key="3">
    <source>
        <dbReference type="ARBA" id="ARBA00022452"/>
    </source>
</evidence>
<evidence type="ECO:0000256" key="2">
    <source>
        <dbReference type="ARBA" id="ARBA00022448"/>
    </source>
</evidence>
<keyword evidence="17" id="KW-1185">Reference proteome</keyword>
<dbReference type="InterPro" id="IPR000531">
    <property type="entry name" value="Beta-barrel_TonB"/>
</dbReference>
<protein>
    <submittedName>
        <fullName evidence="16">Iron complex outermembrane recepter protein</fullName>
    </submittedName>
</protein>
<dbReference type="GO" id="GO:0009279">
    <property type="term" value="C:cell outer membrane"/>
    <property type="evidence" value="ECO:0007669"/>
    <property type="project" value="UniProtKB-SubCell"/>
</dbReference>
<evidence type="ECO:0000256" key="6">
    <source>
        <dbReference type="ARBA" id="ARBA00023004"/>
    </source>
</evidence>
<evidence type="ECO:0000313" key="16">
    <source>
        <dbReference type="EMBL" id="SNS06322.1"/>
    </source>
</evidence>
<dbReference type="InterPro" id="IPR036942">
    <property type="entry name" value="Beta-barrel_TonB_sf"/>
</dbReference>
<evidence type="ECO:0000256" key="8">
    <source>
        <dbReference type="ARBA" id="ARBA00023077"/>
    </source>
</evidence>
<dbReference type="GO" id="GO:0006826">
    <property type="term" value="P:iron ion transport"/>
    <property type="evidence" value="ECO:0007669"/>
    <property type="project" value="UniProtKB-KW"/>
</dbReference>
<keyword evidence="8 12" id="KW-0798">TonB box</keyword>
<evidence type="ECO:0000256" key="5">
    <source>
        <dbReference type="ARBA" id="ARBA00022692"/>
    </source>
</evidence>
<name>A0A239BFE1_9SPHN</name>
<comment type="subcellular location">
    <subcellularLocation>
        <location evidence="1 11">Cell outer membrane</location>
        <topology evidence="1 11">Multi-pass membrane protein</topology>
    </subcellularLocation>
</comment>
<dbReference type="Gene3D" id="2.40.170.20">
    <property type="entry name" value="TonB-dependent receptor, beta-barrel domain"/>
    <property type="match status" value="1"/>
</dbReference>
<dbReference type="OrthoDB" id="9760333at2"/>
<dbReference type="Proteomes" id="UP000198281">
    <property type="component" value="Unassembled WGS sequence"/>
</dbReference>
<dbReference type="AlphaFoldDB" id="A0A239BFE1"/>
<feature type="chain" id="PRO_5012647283" evidence="13">
    <location>
        <begin position="22"/>
        <end position="735"/>
    </location>
</feature>